<dbReference type="Proteomes" id="UP001549320">
    <property type="component" value="Unassembled WGS sequence"/>
</dbReference>
<dbReference type="RefSeq" id="WP_354441187.1">
    <property type="nucleotide sequence ID" value="NZ_JBEPSH010000001.1"/>
</dbReference>
<feature type="chain" id="PRO_5046711022" evidence="1">
    <location>
        <begin position="25"/>
        <end position="63"/>
    </location>
</feature>
<sequence length="63" mass="6184">MKQTLALTLIVAAAALAGCNTWNAAKQDAKEVGGTVTNAVGTGLDKAGDGLNTAGEKVKGVAK</sequence>
<gene>
    <name evidence="2" type="ORF">ABIE13_000732</name>
</gene>
<keyword evidence="1" id="KW-0732">Signal</keyword>
<name>A0ABV2Q3N4_9BURK</name>
<dbReference type="EMBL" id="JBEPSH010000001">
    <property type="protein sequence ID" value="MET4575635.1"/>
    <property type="molecule type" value="Genomic_DNA"/>
</dbReference>
<evidence type="ECO:0000256" key="1">
    <source>
        <dbReference type="SAM" id="SignalP"/>
    </source>
</evidence>
<comment type="caution">
    <text evidence="2">The sequence shown here is derived from an EMBL/GenBank/DDBJ whole genome shotgun (WGS) entry which is preliminary data.</text>
</comment>
<reference evidence="2 3" key="1">
    <citation type="submission" date="2024-06" db="EMBL/GenBank/DDBJ databases">
        <title>Sorghum-associated microbial communities from plants grown in Nebraska, USA.</title>
        <authorList>
            <person name="Schachtman D."/>
        </authorList>
    </citation>
    <scope>NUCLEOTIDE SEQUENCE [LARGE SCALE GENOMIC DNA]</scope>
    <source>
        <strain evidence="2 3">2709</strain>
    </source>
</reference>
<evidence type="ECO:0000313" key="2">
    <source>
        <dbReference type="EMBL" id="MET4575635.1"/>
    </source>
</evidence>
<evidence type="ECO:0000313" key="3">
    <source>
        <dbReference type="Proteomes" id="UP001549320"/>
    </source>
</evidence>
<organism evidence="2 3">
    <name type="scientific">Ottowia thiooxydans</name>
    <dbReference type="NCBI Taxonomy" id="219182"/>
    <lineage>
        <taxon>Bacteria</taxon>
        <taxon>Pseudomonadati</taxon>
        <taxon>Pseudomonadota</taxon>
        <taxon>Betaproteobacteria</taxon>
        <taxon>Burkholderiales</taxon>
        <taxon>Comamonadaceae</taxon>
        <taxon>Ottowia</taxon>
    </lineage>
</organism>
<protein>
    <submittedName>
        <fullName evidence="2">Small secreted protein</fullName>
    </submittedName>
</protein>
<accession>A0ABV2Q3N4</accession>
<dbReference type="PROSITE" id="PS51257">
    <property type="entry name" value="PROKAR_LIPOPROTEIN"/>
    <property type="match status" value="1"/>
</dbReference>
<keyword evidence="3" id="KW-1185">Reference proteome</keyword>
<proteinExistence type="predicted"/>
<feature type="signal peptide" evidence="1">
    <location>
        <begin position="1"/>
        <end position="24"/>
    </location>
</feature>